<comment type="caution">
    <text evidence="6">The sequence shown here is derived from an EMBL/GenBank/DDBJ whole genome shotgun (WGS) entry which is preliminary data.</text>
</comment>
<dbReference type="GO" id="GO:0043190">
    <property type="term" value="C:ATP-binding cassette (ABC) transporter complex"/>
    <property type="evidence" value="ECO:0007669"/>
    <property type="project" value="InterPro"/>
</dbReference>
<reference evidence="6 7" key="1">
    <citation type="submission" date="2016-01" db="EMBL/GenBank/DDBJ databases">
        <authorList>
            <person name="Oliw E.H."/>
        </authorList>
    </citation>
    <scope>NUCLEOTIDE SEQUENCE [LARGE SCALE GENOMIC DNA]</scope>
    <source>
        <strain evidence="6 7">PSS_7772B</strain>
    </source>
</reference>
<dbReference type="eggNOG" id="COG0226">
    <property type="taxonomic scope" value="Bacteria"/>
</dbReference>
<keyword evidence="2 4" id="KW-0813">Transport</keyword>
<dbReference type="Gene3D" id="3.40.190.10">
    <property type="entry name" value="Periplasmic binding protein-like II"/>
    <property type="match status" value="2"/>
</dbReference>
<dbReference type="AlphaFoldDB" id="A0A133P1N9"/>
<protein>
    <recommendedName>
        <fullName evidence="4">Phosphate-binding protein</fullName>
    </recommendedName>
</protein>
<dbReference type="InterPro" id="IPR050962">
    <property type="entry name" value="Phosphate-bind_PstS"/>
</dbReference>
<comment type="similarity">
    <text evidence="1 4">Belongs to the PstS family.</text>
</comment>
<evidence type="ECO:0000256" key="2">
    <source>
        <dbReference type="ARBA" id="ARBA00022448"/>
    </source>
</evidence>
<dbReference type="GO" id="GO:0035435">
    <property type="term" value="P:phosphate ion transmembrane transport"/>
    <property type="evidence" value="ECO:0007669"/>
    <property type="project" value="InterPro"/>
</dbReference>
<evidence type="ECO:0000256" key="1">
    <source>
        <dbReference type="ARBA" id="ARBA00008725"/>
    </source>
</evidence>
<dbReference type="PATRIC" id="fig|2702.100.peg.307"/>
<evidence type="ECO:0000313" key="6">
    <source>
        <dbReference type="EMBL" id="KXA22413.1"/>
    </source>
</evidence>
<dbReference type="PANTHER" id="PTHR42996">
    <property type="entry name" value="PHOSPHATE-BINDING PROTEIN PSTS"/>
    <property type="match status" value="1"/>
</dbReference>
<dbReference type="CDD" id="cd13565">
    <property type="entry name" value="PBP2_PstS"/>
    <property type="match status" value="1"/>
</dbReference>
<dbReference type="OrthoDB" id="9801510at2"/>
<evidence type="ECO:0000259" key="5">
    <source>
        <dbReference type="Pfam" id="PF12849"/>
    </source>
</evidence>
<dbReference type="NCBIfam" id="TIGR00975">
    <property type="entry name" value="3a0107s03"/>
    <property type="match status" value="1"/>
</dbReference>
<proteinExistence type="inferred from homology"/>
<dbReference type="Proteomes" id="UP000070687">
    <property type="component" value="Unassembled WGS sequence"/>
</dbReference>
<gene>
    <name evidence="6" type="ORF">HMPREF3208_00323</name>
</gene>
<feature type="domain" description="PBP" evidence="5">
    <location>
        <begin position="90"/>
        <end position="396"/>
    </location>
</feature>
<dbReference type="InterPro" id="IPR005673">
    <property type="entry name" value="ABC_phos-bd_PstS"/>
</dbReference>
<accession>A0A133P1N9</accession>
<dbReference type="EMBL" id="LRQB01000011">
    <property type="protein sequence ID" value="KXA22413.1"/>
    <property type="molecule type" value="Genomic_DNA"/>
</dbReference>
<dbReference type="GO" id="GO:0042301">
    <property type="term" value="F:phosphate ion binding"/>
    <property type="evidence" value="ECO:0007669"/>
    <property type="project" value="InterPro"/>
</dbReference>
<organism evidence="6 7">
    <name type="scientific">Gardnerella vaginalis</name>
    <dbReference type="NCBI Taxonomy" id="2702"/>
    <lineage>
        <taxon>Bacteria</taxon>
        <taxon>Bacillati</taxon>
        <taxon>Actinomycetota</taxon>
        <taxon>Actinomycetes</taxon>
        <taxon>Bifidobacteriales</taxon>
        <taxon>Bifidobacteriaceae</taxon>
        <taxon>Gardnerella</taxon>
    </lineage>
</organism>
<evidence type="ECO:0000256" key="3">
    <source>
        <dbReference type="ARBA" id="ARBA00022592"/>
    </source>
</evidence>
<evidence type="ECO:0000313" key="7">
    <source>
        <dbReference type="Proteomes" id="UP000070687"/>
    </source>
</evidence>
<dbReference type="SUPFAM" id="SSF53850">
    <property type="entry name" value="Periplasmic binding protein-like II"/>
    <property type="match status" value="1"/>
</dbReference>
<keyword evidence="3 4" id="KW-0592">Phosphate transport</keyword>
<dbReference type="PIRSF" id="PIRSF002756">
    <property type="entry name" value="PstS"/>
    <property type="match status" value="1"/>
</dbReference>
<dbReference type="RefSeq" id="WP_064346869.1">
    <property type="nucleotide sequence ID" value="NZ_KQ956834.1"/>
</dbReference>
<dbReference type="PANTHER" id="PTHR42996:SF1">
    <property type="entry name" value="PHOSPHATE-BINDING PROTEIN PSTS"/>
    <property type="match status" value="1"/>
</dbReference>
<evidence type="ECO:0000256" key="4">
    <source>
        <dbReference type="PIRNR" id="PIRNR002756"/>
    </source>
</evidence>
<sequence length="429" mass="45644">MRPIRKYGYRNAKVWWGARQFFMKGKKNMRNDMSKLNINKLNATKITTTKSNKSVLKFRTIAAAALTFGLCATCAACGDNVPADNSNATGAQNAKISGNFQGSGASSQQVAVEAWIAGFQSKNPGSKIAYNPTGSGAGVTTFMTGATAWAGSDKSLSDDEIEKSKSVCANGTTAFDVPVYVSPIAVIFNLKGVSDAGKHINMDASTIAKIFDGKITRWNDDAIKEQNPKLKLPDKAITVVHRSDKSGTTQNFLSYVKDAAPDDWSHNLSENWPNSVGQGAKGTSGVVSTVRMADGAIGYADFSQVGKLGTVAVKVGDTYNEISPEAASQTLADSEIDSDILAKYPNRVVMKINHNTQTKGAYPIVLVSYDISCPVYKDASTAQFVKSWLSYVTSSEGQNAASSAAGTAPLPQNLVSKINKSINTIKIGK</sequence>
<name>A0A133P1N9_GARVA</name>
<dbReference type="Pfam" id="PF12849">
    <property type="entry name" value="PBP_like_2"/>
    <property type="match status" value="1"/>
</dbReference>
<dbReference type="InterPro" id="IPR024370">
    <property type="entry name" value="PBP_domain"/>
</dbReference>